<gene>
    <name evidence="7" type="ORF">KIH74_10850</name>
</gene>
<keyword evidence="2 5" id="KW-0812">Transmembrane</keyword>
<evidence type="ECO:0000313" key="8">
    <source>
        <dbReference type="Proteomes" id="UP001197247"/>
    </source>
</evidence>
<comment type="caution">
    <text evidence="7">The sequence shown here is derived from an EMBL/GenBank/DDBJ whole genome shotgun (WGS) entry which is preliminary data.</text>
</comment>
<dbReference type="EMBL" id="JAHBAY010000004">
    <property type="protein sequence ID" value="MBT0769420.1"/>
    <property type="molecule type" value="Genomic_DNA"/>
</dbReference>
<evidence type="ECO:0000256" key="4">
    <source>
        <dbReference type="ARBA" id="ARBA00023136"/>
    </source>
</evidence>
<feature type="transmembrane region" description="Helical" evidence="5">
    <location>
        <begin position="279"/>
        <end position="295"/>
    </location>
</feature>
<feature type="transmembrane region" description="Helical" evidence="5">
    <location>
        <begin position="307"/>
        <end position="325"/>
    </location>
</feature>
<feature type="transmembrane region" description="Helical" evidence="5">
    <location>
        <begin position="145"/>
        <end position="164"/>
    </location>
</feature>
<dbReference type="InterPro" id="IPR049453">
    <property type="entry name" value="Memb_transporter_dom"/>
</dbReference>
<evidence type="ECO:0000256" key="1">
    <source>
        <dbReference type="ARBA" id="ARBA00004141"/>
    </source>
</evidence>
<feature type="transmembrane region" description="Helical" evidence="5">
    <location>
        <begin position="90"/>
        <end position="107"/>
    </location>
</feature>
<accession>A0ABS5TEE5</accession>
<evidence type="ECO:0000256" key="2">
    <source>
        <dbReference type="ARBA" id="ARBA00022692"/>
    </source>
</evidence>
<feature type="transmembrane region" description="Helical" evidence="5">
    <location>
        <begin position="65"/>
        <end position="84"/>
    </location>
</feature>
<feature type="transmembrane region" description="Helical" evidence="5">
    <location>
        <begin position="185"/>
        <end position="203"/>
    </location>
</feature>
<protein>
    <submittedName>
        <fullName evidence="7">FUSC family protein</fullName>
    </submittedName>
</protein>
<sequence length="340" mass="34699">MSHLLHLHPPPPNVRIAAARSVTSLGVPLLVLYAFGRVDLGIYATFGAFAGVYGGTGRFPGRVRVQLIAATMLLLAVASGVVTALSPHRAWLAVPVVAVWAALAAHLSDRFGWRPPGPMFATFAAAACSAVPMTGHGIAPAVGTALATAGLAVALAAAEVRLFGADRLTGPPPDAEHPWHRQVVQMARCAAVVVVAGTISTAAGIAHPYWAMVAAVVPMAGHTYLSQITRGLHRVIGTAAGIAVAALLLALDLPEPAIVLLAAALQGMAELYVVRNYGVALLAITPLALLLVQVADPQPIGPLVGARLAETCIGVGVGLVAVIVTRERSRRAGGPAQSGT</sequence>
<evidence type="ECO:0000256" key="3">
    <source>
        <dbReference type="ARBA" id="ARBA00022989"/>
    </source>
</evidence>
<reference evidence="7 8" key="1">
    <citation type="submission" date="2021-05" db="EMBL/GenBank/DDBJ databases">
        <title>Kineosporia and Streptomyces sp. nov. two new marine actinobacteria isolated from Coral.</title>
        <authorList>
            <person name="Buangrab K."/>
            <person name="Sutthacheep M."/>
            <person name="Yeemin T."/>
            <person name="Harunari E."/>
            <person name="Igarashi Y."/>
            <person name="Kanchanasin P."/>
            <person name="Tanasupawat S."/>
            <person name="Phongsopitanun W."/>
        </authorList>
    </citation>
    <scope>NUCLEOTIDE SEQUENCE [LARGE SCALE GENOMIC DNA]</scope>
    <source>
        <strain evidence="7 8">J2-2</strain>
    </source>
</reference>
<evidence type="ECO:0000313" key="7">
    <source>
        <dbReference type="EMBL" id="MBT0769420.1"/>
    </source>
</evidence>
<dbReference type="Pfam" id="PF13515">
    <property type="entry name" value="FUSC_2"/>
    <property type="match status" value="1"/>
</dbReference>
<feature type="transmembrane region" description="Helical" evidence="5">
    <location>
        <begin position="232"/>
        <end position="251"/>
    </location>
</feature>
<dbReference type="RefSeq" id="WP_214155722.1">
    <property type="nucleotide sequence ID" value="NZ_JAHBAY010000004.1"/>
</dbReference>
<organism evidence="7 8">
    <name type="scientific">Kineosporia corallincola</name>
    <dbReference type="NCBI Taxonomy" id="2835133"/>
    <lineage>
        <taxon>Bacteria</taxon>
        <taxon>Bacillati</taxon>
        <taxon>Actinomycetota</taxon>
        <taxon>Actinomycetes</taxon>
        <taxon>Kineosporiales</taxon>
        <taxon>Kineosporiaceae</taxon>
        <taxon>Kineosporia</taxon>
    </lineage>
</organism>
<comment type="subcellular location">
    <subcellularLocation>
        <location evidence="1">Membrane</location>
        <topology evidence="1">Multi-pass membrane protein</topology>
    </subcellularLocation>
</comment>
<evidence type="ECO:0000259" key="6">
    <source>
        <dbReference type="Pfam" id="PF13515"/>
    </source>
</evidence>
<name>A0ABS5TEE5_9ACTN</name>
<evidence type="ECO:0000256" key="5">
    <source>
        <dbReference type="SAM" id="Phobius"/>
    </source>
</evidence>
<keyword evidence="8" id="KW-1185">Reference proteome</keyword>
<proteinExistence type="predicted"/>
<dbReference type="Proteomes" id="UP001197247">
    <property type="component" value="Unassembled WGS sequence"/>
</dbReference>
<keyword evidence="3 5" id="KW-1133">Transmembrane helix</keyword>
<feature type="domain" description="Integral membrane bound transporter" evidence="6">
    <location>
        <begin position="196"/>
        <end position="320"/>
    </location>
</feature>
<feature type="transmembrane region" description="Helical" evidence="5">
    <location>
        <begin position="30"/>
        <end position="53"/>
    </location>
</feature>
<keyword evidence="4 5" id="KW-0472">Membrane</keyword>